<reference evidence="1" key="1">
    <citation type="submission" date="2023-03" db="EMBL/GenBank/DDBJ databases">
        <authorList>
            <person name="Steffen K."/>
            <person name="Cardenas P."/>
        </authorList>
    </citation>
    <scope>NUCLEOTIDE SEQUENCE</scope>
</reference>
<evidence type="ECO:0000313" key="2">
    <source>
        <dbReference type="Proteomes" id="UP001174909"/>
    </source>
</evidence>
<proteinExistence type="predicted"/>
<dbReference type="EMBL" id="CASHTH010002529">
    <property type="protein sequence ID" value="CAI8031361.1"/>
    <property type="molecule type" value="Genomic_DNA"/>
</dbReference>
<gene>
    <name evidence="1" type="ORF">GBAR_LOCUS17809</name>
</gene>
<dbReference type="AlphaFoldDB" id="A0AA35WWG3"/>
<comment type="caution">
    <text evidence="1">The sequence shown here is derived from an EMBL/GenBank/DDBJ whole genome shotgun (WGS) entry which is preliminary data.</text>
</comment>
<evidence type="ECO:0000313" key="1">
    <source>
        <dbReference type="EMBL" id="CAI8031361.1"/>
    </source>
</evidence>
<sequence>MRICPDRRSSLEACDAEAVAVGVWPDGHLDVWHTPPARRWLRWNHTPPDPCPTDELLAVRLAALDIKQPDTVCTWITSNLIGRSLHLRPLHLSTTDNSLHCIIHYRKGFPTYLPEVCQCRDTVTRTGIHKGSLPRSPRKQWLPRQQQLIAFLSEGVRAETGAQRKGEGVWRGSVHEARWRRGLRFLRLRK</sequence>
<name>A0AA35WWG3_GEOBA</name>
<keyword evidence="2" id="KW-1185">Reference proteome</keyword>
<accession>A0AA35WWG3</accession>
<dbReference type="Proteomes" id="UP001174909">
    <property type="component" value="Unassembled WGS sequence"/>
</dbReference>
<protein>
    <submittedName>
        <fullName evidence="1">Uncharacterized protein</fullName>
    </submittedName>
</protein>
<organism evidence="1 2">
    <name type="scientific">Geodia barretti</name>
    <name type="common">Barrett's horny sponge</name>
    <dbReference type="NCBI Taxonomy" id="519541"/>
    <lineage>
        <taxon>Eukaryota</taxon>
        <taxon>Metazoa</taxon>
        <taxon>Porifera</taxon>
        <taxon>Demospongiae</taxon>
        <taxon>Heteroscleromorpha</taxon>
        <taxon>Tetractinellida</taxon>
        <taxon>Astrophorina</taxon>
        <taxon>Geodiidae</taxon>
        <taxon>Geodia</taxon>
    </lineage>
</organism>